<comment type="caution">
    <text evidence="2">The sequence shown here is derived from an EMBL/GenBank/DDBJ whole genome shotgun (WGS) entry which is preliminary data.</text>
</comment>
<proteinExistence type="predicted"/>
<dbReference type="Proteomes" id="UP000243975">
    <property type="component" value="Unassembled WGS sequence"/>
</dbReference>
<dbReference type="EMBL" id="LEKV01004180">
    <property type="protein sequence ID" value="KVH96803.1"/>
    <property type="molecule type" value="Genomic_DNA"/>
</dbReference>
<feature type="non-terminal residue" evidence="2">
    <location>
        <position position="165"/>
    </location>
</feature>
<feature type="non-terminal residue" evidence="2">
    <location>
        <position position="1"/>
    </location>
</feature>
<accession>A0A103XTV3</accession>
<feature type="compositionally biased region" description="Basic residues" evidence="1">
    <location>
        <begin position="156"/>
        <end position="165"/>
    </location>
</feature>
<evidence type="ECO:0000313" key="2">
    <source>
        <dbReference type="EMBL" id="KVH96803.1"/>
    </source>
</evidence>
<evidence type="ECO:0000256" key="1">
    <source>
        <dbReference type="SAM" id="MobiDB-lite"/>
    </source>
</evidence>
<protein>
    <submittedName>
        <fullName evidence="2">Uncharacterized protein</fullName>
    </submittedName>
</protein>
<evidence type="ECO:0000313" key="3">
    <source>
        <dbReference type="Proteomes" id="UP000243975"/>
    </source>
</evidence>
<name>A0A103XTV3_CYNCS</name>
<feature type="region of interest" description="Disordered" evidence="1">
    <location>
        <begin position="117"/>
        <end position="165"/>
    </location>
</feature>
<gene>
    <name evidence="2" type="ORF">Ccrd_001105</name>
</gene>
<dbReference type="Gramene" id="KVH96803">
    <property type="protein sequence ID" value="KVH96803"/>
    <property type="gene ID" value="Ccrd_001105"/>
</dbReference>
<dbReference type="STRING" id="59895.A0A103XTV3"/>
<sequence length="165" mass="18571">KRSSPNTQKRPLIEGIQDEPLIQKRLRQVSEDEALARRLQNELNDDIHDKKSSGEAICNFKPPKDKLPQTFRLMRVRGLQPWANTSSVSVGDVIQILYPREEAKTKKARTKSYTAVRHSTQHSRLGCRDSGIGRRQQPAALQQQHTVSGEAVTHTGGRRRGTAVS</sequence>
<keyword evidence="3" id="KW-1185">Reference proteome</keyword>
<dbReference type="AlphaFoldDB" id="A0A103XTV3"/>
<reference evidence="2 3" key="1">
    <citation type="journal article" date="2016" name="Sci. Rep.">
        <title>The genome sequence of the outbreeding globe artichoke constructed de novo incorporating a phase-aware low-pass sequencing strategy of F1 progeny.</title>
        <authorList>
            <person name="Scaglione D."/>
            <person name="Reyes-Chin-Wo S."/>
            <person name="Acquadro A."/>
            <person name="Froenicke L."/>
            <person name="Portis E."/>
            <person name="Beitel C."/>
            <person name="Tirone M."/>
            <person name="Mauro R."/>
            <person name="Lo Monaco A."/>
            <person name="Mauromicale G."/>
            <person name="Faccioli P."/>
            <person name="Cattivelli L."/>
            <person name="Rieseberg L."/>
            <person name="Michelmore R."/>
            <person name="Lanteri S."/>
        </authorList>
    </citation>
    <scope>NUCLEOTIDE SEQUENCE [LARGE SCALE GENOMIC DNA]</scope>
    <source>
        <strain evidence="2">2C</strain>
    </source>
</reference>
<organism evidence="2 3">
    <name type="scientific">Cynara cardunculus var. scolymus</name>
    <name type="common">Globe artichoke</name>
    <name type="synonym">Cynara scolymus</name>
    <dbReference type="NCBI Taxonomy" id="59895"/>
    <lineage>
        <taxon>Eukaryota</taxon>
        <taxon>Viridiplantae</taxon>
        <taxon>Streptophyta</taxon>
        <taxon>Embryophyta</taxon>
        <taxon>Tracheophyta</taxon>
        <taxon>Spermatophyta</taxon>
        <taxon>Magnoliopsida</taxon>
        <taxon>eudicotyledons</taxon>
        <taxon>Gunneridae</taxon>
        <taxon>Pentapetalae</taxon>
        <taxon>asterids</taxon>
        <taxon>campanulids</taxon>
        <taxon>Asterales</taxon>
        <taxon>Asteraceae</taxon>
        <taxon>Carduoideae</taxon>
        <taxon>Cardueae</taxon>
        <taxon>Carduinae</taxon>
        <taxon>Cynara</taxon>
    </lineage>
</organism>